<feature type="region of interest" description="Disordered" evidence="4">
    <location>
        <begin position="524"/>
        <end position="549"/>
    </location>
</feature>
<dbReference type="InterPro" id="IPR032675">
    <property type="entry name" value="LRR_dom_sf"/>
</dbReference>
<keyword evidence="3" id="KW-0175">Coiled coil</keyword>
<dbReference type="InterPro" id="IPR001611">
    <property type="entry name" value="Leu-rich_rpt"/>
</dbReference>
<dbReference type="InterPro" id="IPR000008">
    <property type="entry name" value="C2_dom"/>
</dbReference>
<name>A0A1V9ZAQ2_ACHHY</name>
<dbReference type="AlphaFoldDB" id="A0A1V9ZAQ2"/>
<evidence type="ECO:0000256" key="2">
    <source>
        <dbReference type="ARBA" id="ARBA00022737"/>
    </source>
</evidence>
<protein>
    <recommendedName>
        <fullName evidence="5">C2 domain-containing protein</fullName>
    </recommendedName>
</protein>
<dbReference type="SMART" id="SM00239">
    <property type="entry name" value="C2"/>
    <property type="match status" value="1"/>
</dbReference>
<dbReference type="STRING" id="1202772.A0A1V9ZAQ2"/>
<organism evidence="6 7">
    <name type="scientific">Achlya hypogyna</name>
    <name type="common">Oomycete</name>
    <name type="synonym">Protoachlya hypogyna</name>
    <dbReference type="NCBI Taxonomy" id="1202772"/>
    <lineage>
        <taxon>Eukaryota</taxon>
        <taxon>Sar</taxon>
        <taxon>Stramenopiles</taxon>
        <taxon>Oomycota</taxon>
        <taxon>Saprolegniomycetes</taxon>
        <taxon>Saprolegniales</taxon>
        <taxon>Achlyaceae</taxon>
        <taxon>Achlya</taxon>
    </lineage>
</organism>
<sequence>MDEAKGGPGVHITRRTSRPRGLAIEIPAPSKIPMCKSPSKASHVSAVVGSPVAASERAIQQRVCGGADPRTIDTIALELPPGQSPRKGQLKVKSLESLRGFVNLLHLNLSGHGLLSMDGLEALPRLVTLNLARNSLKLIKLPKLMHLEALDLSGNFISQLPKALGSLERLQTLDVSGNALAVLRQVEVLAPLGNLHAVSFAANPVAQLDSYRDFVVFVLPSVASLDNAPISERERDKSRKRFGGSLVLDEELEKVDKKHLEDQCGLEAQRATLEAENLLLKSELQVKSALLTNKSKEWSAATEQLLQLQQELAMVHIDKRGSSLLFGLRKRQAASPTKKDPVPPTPSLSEQARAAATIGQDFNRDYLLERIQALHASESSLADESRALETTMVSIRNEIVAVDTEITTVKESLLKDQEVHREQLLHHPRASPPRSPKYYFDDGSARVEELQTQIELATAEAQEIERRLVLKTKDMLQADLKYARHTMPDRNYVLFDKEISALTHKLQQITTQKADWVDELHTLEVEPPPPQLRLKEPGDGQKSPRMSLRESFRQAVPSTETPDAEECPVGRMLTSEKLAVLHALQERRFELCDLLLGHETTWETMQEERKSIAAELHNIQHNILPFCSEASYGRIAQALVPGDDGRSADLDPNDPAAMYERLKREVLAHVNQILAHAPGTPTYALSPAKSPVNIVLETPPRSNQSPEKVDVTFTYQSKFQISAGSQIRSPTFAQLNSRSQLALDENTKLLLACKKLQLAERHSPIESATGMDVDPVTRRLKSKLEVTLLAATNLPCTRRLSATCDPYALLHLEHQNRESGAWERDHPTRAFRSNTRSNTLFPVWEEDFVFTPIESMSSRLVITIMDDKKASDRHEVLGETKVELRTLWDQRRVLQWYPIALKTKSREPAYVRLRLRFLYNRVDRLRRLVDKLVIEYMERRRALPTFICRVHDNQDGHHAPPLSPQASSYIIPVHATSPRQRGTPTHHTPKWQQTPLPPLSNQWETYKEIFNARRKLVYVPPRRIDGCFDKDSIYRPSRKETHLRQAEALLQRKSKVRHQGLSADLSIFKQPSIANRQRDTQRLPERYFGLPTAASEHLKRVFVKFDR</sequence>
<evidence type="ECO:0000313" key="7">
    <source>
        <dbReference type="Proteomes" id="UP000243579"/>
    </source>
</evidence>
<feature type="domain" description="C2" evidence="5">
    <location>
        <begin position="763"/>
        <end position="897"/>
    </location>
</feature>
<dbReference type="Proteomes" id="UP000243579">
    <property type="component" value="Unassembled WGS sequence"/>
</dbReference>
<proteinExistence type="predicted"/>
<dbReference type="Gene3D" id="2.60.40.150">
    <property type="entry name" value="C2 domain"/>
    <property type="match status" value="1"/>
</dbReference>
<feature type="region of interest" description="Disordered" evidence="4">
    <location>
        <begin position="1"/>
        <end position="20"/>
    </location>
</feature>
<keyword evidence="7" id="KW-1185">Reference proteome</keyword>
<dbReference type="PROSITE" id="PS51450">
    <property type="entry name" value="LRR"/>
    <property type="match status" value="1"/>
</dbReference>
<comment type="caution">
    <text evidence="6">The sequence shown here is derived from an EMBL/GenBank/DDBJ whole genome shotgun (WGS) entry which is preliminary data.</text>
</comment>
<feature type="coiled-coil region" evidence="3">
    <location>
        <begin position="447"/>
        <end position="474"/>
    </location>
</feature>
<keyword evidence="2" id="KW-0677">Repeat</keyword>
<dbReference type="InterPro" id="IPR035892">
    <property type="entry name" value="C2_domain_sf"/>
</dbReference>
<dbReference type="Pfam" id="PF00168">
    <property type="entry name" value="C2"/>
    <property type="match status" value="1"/>
</dbReference>
<gene>
    <name evidence="6" type="ORF">ACHHYP_00501</name>
</gene>
<feature type="region of interest" description="Disordered" evidence="4">
    <location>
        <begin position="978"/>
        <end position="997"/>
    </location>
</feature>
<dbReference type="PANTHER" id="PTHR46652">
    <property type="entry name" value="LEUCINE-RICH REPEAT AND IQ DOMAIN-CONTAINING PROTEIN 1-RELATED"/>
    <property type="match status" value="1"/>
</dbReference>
<dbReference type="Gene3D" id="3.80.10.10">
    <property type="entry name" value="Ribonuclease Inhibitor"/>
    <property type="match status" value="1"/>
</dbReference>
<dbReference type="SUPFAM" id="SSF49562">
    <property type="entry name" value="C2 domain (Calcium/lipid-binding domain, CaLB)"/>
    <property type="match status" value="1"/>
</dbReference>
<dbReference type="OrthoDB" id="419768at2759"/>
<evidence type="ECO:0000256" key="4">
    <source>
        <dbReference type="SAM" id="MobiDB-lite"/>
    </source>
</evidence>
<keyword evidence="1" id="KW-0433">Leucine-rich repeat</keyword>
<dbReference type="InterPro" id="IPR050836">
    <property type="entry name" value="SDS22/Internalin_LRR"/>
</dbReference>
<dbReference type="SUPFAM" id="SSF52075">
    <property type="entry name" value="Outer arm dynein light chain 1"/>
    <property type="match status" value="1"/>
</dbReference>
<evidence type="ECO:0000256" key="3">
    <source>
        <dbReference type="SAM" id="Coils"/>
    </source>
</evidence>
<dbReference type="EMBL" id="JNBR01000340">
    <property type="protein sequence ID" value="OQR95022.1"/>
    <property type="molecule type" value="Genomic_DNA"/>
</dbReference>
<dbReference type="CDD" id="cd00030">
    <property type="entry name" value="C2"/>
    <property type="match status" value="1"/>
</dbReference>
<dbReference type="PANTHER" id="PTHR46652:SF8">
    <property type="entry name" value="LEUCINE RICH REPEAT CONTAINING 23"/>
    <property type="match status" value="1"/>
</dbReference>
<evidence type="ECO:0000313" key="6">
    <source>
        <dbReference type="EMBL" id="OQR95022.1"/>
    </source>
</evidence>
<accession>A0A1V9ZAQ2</accession>
<evidence type="ECO:0000256" key="1">
    <source>
        <dbReference type="ARBA" id="ARBA00022614"/>
    </source>
</evidence>
<feature type="region of interest" description="Disordered" evidence="4">
    <location>
        <begin position="332"/>
        <end position="351"/>
    </location>
</feature>
<dbReference type="PROSITE" id="PS50004">
    <property type="entry name" value="C2"/>
    <property type="match status" value="1"/>
</dbReference>
<dbReference type="Pfam" id="PF14580">
    <property type="entry name" value="LRR_9"/>
    <property type="match status" value="1"/>
</dbReference>
<reference evidence="6 7" key="1">
    <citation type="journal article" date="2014" name="Genome Biol. Evol.">
        <title>The secreted proteins of Achlya hypogyna and Thraustotheca clavata identify the ancestral oomycete secretome and reveal gene acquisitions by horizontal gene transfer.</title>
        <authorList>
            <person name="Misner I."/>
            <person name="Blouin N."/>
            <person name="Leonard G."/>
            <person name="Richards T.A."/>
            <person name="Lane C.E."/>
        </authorList>
    </citation>
    <scope>NUCLEOTIDE SEQUENCE [LARGE SCALE GENOMIC DNA]</scope>
    <source>
        <strain evidence="6 7">ATCC 48635</strain>
    </source>
</reference>
<evidence type="ECO:0000259" key="5">
    <source>
        <dbReference type="PROSITE" id="PS50004"/>
    </source>
</evidence>